<evidence type="ECO:0000259" key="2">
    <source>
        <dbReference type="PROSITE" id="PS00344"/>
    </source>
</evidence>
<accession>A0A453HBW3</accession>
<organism evidence="3 4">
    <name type="scientific">Aegilops tauschii subsp. strangulata</name>
    <name type="common">Goatgrass</name>
    <dbReference type="NCBI Taxonomy" id="200361"/>
    <lineage>
        <taxon>Eukaryota</taxon>
        <taxon>Viridiplantae</taxon>
        <taxon>Streptophyta</taxon>
        <taxon>Embryophyta</taxon>
        <taxon>Tracheophyta</taxon>
        <taxon>Spermatophyta</taxon>
        <taxon>Magnoliopsida</taxon>
        <taxon>Liliopsida</taxon>
        <taxon>Poales</taxon>
        <taxon>Poaceae</taxon>
        <taxon>BOP clade</taxon>
        <taxon>Pooideae</taxon>
        <taxon>Triticodae</taxon>
        <taxon>Triticeae</taxon>
        <taxon>Triticinae</taxon>
        <taxon>Aegilops</taxon>
    </lineage>
</organism>
<dbReference type="Gramene" id="AET4Gv20133900.5">
    <property type="protein sequence ID" value="AET4Gv20133900.5"/>
    <property type="gene ID" value="AET4Gv20133900"/>
</dbReference>
<dbReference type="AlphaFoldDB" id="A0A453HBW3"/>
<dbReference type="GO" id="GO:0008270">
    <property type="term" value="F:zinc ion binding"/>
    <property type="evidence" value="ECO:0007669"/>
    <property type="project" value="InterPro"/>
</dbReference>
<reference evidence="3" key="5">
    <citation type="journal article" date="2021" name="G3 (Bethesda)">
        <title>Aegilops tauschii genome assembly Aet v5.0 features greater sequence contiguity and improved annotation.</title>
        <authorList>
            <person name="Wang L."/>
            <person name="Zhu T."/>
            <person name="Rodriguez J.C."/>
            <person name="Deal K.R."/>
            <person name="Dubcovsky J."/>
            <person name="McGuire P.E."/>
            <person name="Lux T."/>
            <person name="Spannagl M."/>
            <person name="Mayer K.F.X."/>
            <person name="Baldrich P."/>
            <person name="Meyers B.C."/>
            <person name="Huo N."/>
            <person name="Gu Y.Q."/>
            <person name="Zhou H."/>
            <person name="Devos K.M."/>
            <person name="Bennetzen J.L."/>
            <person name="Unver T."/>
            <person name="Budak H."/>
            <person name="Gulick P.J."/>
            <person name="Galiba G."/>
            <person name="Kalapos B."/>
            <person name="Nelson D.R."/>
            <person name="Li P."/>
            <person name="You F.M."/>
            <person name="Luo M.C."/>
            <person name="Dvorak J."/>
        </authorList>
    </citation>
    <scope>NUCLEOTIDE SEQUENCE [LARGE SCALE GENOMIC DNA]</scope>
    <source>
        <strain evidence="3">cv. AL8/78</strain>
    </source>
</reference>
<reference evidence="4" key="2">
    <citation type="journal article" date="2017" name="Nat. Plants">
        <title>The Aegilops tauschii genome reveals multiple impacts of transposons.</title>
        <authorList>
            <person name="Zhao G."/>
            <person name="Zou C."/>
            <person name="Li K."/>
            <person name="Wang K."/>
            <person name="Li T."/>
            <person name="Gao L."/>
            <person name="Zhang X."/>
            <person name="Wang H."/>
            <person name="Yang Z."/>
            <person name="Liu X."/>
            <person name="Jiang W."/>
            <person name="Mao L."/>
            <person name="Kong X."/>
            <person name="Jiao Y."/>
            <person name="Jia J."/>
        </authorList>
    </citation>
    <scope>NUCLEOTIDE SEQUENCE [LARGE SCALE GENOMIC DNA]</scope>
    <source>
        <strain evidence="4">cv. AL8/78</strain>
    </source>
</reference>
<sequence>MTCVRANHVSSLHTQKVFPCVYYGLMLVCFPSCQNCGVNSRLTPAMRRGPAGPRTLCNACGLMWANKGTLRSPLNAPKMTVQHPANLSKMESVDDDKAIVCAEPNHTTVKMDSGMSPEQEQKPELRPATEGDSMADS</sequence>
<dbReference type="CDD" id="cd00202">
    <property type="entry name" value="ZnF_GATA"/>
    <property type="match status" value="1"/>
</dbReference>
<dbReference type="PANTHER" id="PTHR46125">
    <property type="entry name" value="GATA TRANSCRIPTION FACTOR 28"/>
    <property type="match status" value="1"/>
</dbReference>
<feature type="compositionally biased region" description="Basic and acidic residues" evidence="1">
    <location>
        <begin position="119"/>
        <end position="129"/>
    </location>
</feature>
<dbReference type="GO" id="GO:0006355">
    <property type="term" value="P:regulation of DNA-templated transcription"/>
    <property type="evidence" value="ECO:0007669"/>
    <property type="project" value="InterPro"/>
</dbReference>
<evidence type="ECO:0000313" key="3">
    <source>
        <dbReference type="EnsemblPlants" id="AET4Gv20133900.5"/>
    </source>
</evidence>
<dbReference type="InterPro" id="IPR045280">
    <property type="entry name" value="TIFY-like"/>
</dbReference>
<dbReference type="SMART" id="SM00401">
    <property type="entry name" value="ZnF_GATA"/>
    <property type="match status" value="1"/>
</dbReference>
<evidence type="ECO:0000313" key="4">
    <source>
        <dbReference type="Proteomes" id="UP000015105"/>
    </source>
</evidence>
<feature type="region of interest" description="Disordered" evidence="1">
    <location>
        <begin position="107"/>
        <end position="137"/>
    </location>
</feature>
<evidence type="ECO:0000256" key="1">
    <source>
        <dbReference type="SAM" id="MobiDB-lite"/>
    </source>
</evidence>
<dbReference type="Pfam" id="PF00320">
    <property type="entry name" value="GATA"/>
    <property type="match status" value="1"/>
</dbReference>
<dbReference type="Gene3D" id="3.30.50.10">
    <property type="entry name" value="Erythroid Transcription Factor GATA-1, subunit A"/>
    <property type="match status" value="1"/>
</dbReference>
<reference evidence="3" key="3">
    <citation type="journal article" date="2017" name="Nature">
        <title>Genome sequence of the progenitor of the wheat D genome Aegilops tauschii.</title>
        <authorList>
            <person name="Luo M.C."/>
            <person name="Gu Y.Q."/>
            <person name="Puiu D."/>
            <person name="Wang H."/>
            <person name="Twardziok S.O."/>
            <person name="Deal K.R."/>
            <person name="Huo N."/>
            <person name="Zhu T."/>
            <person name="Wang L."/>
            <person name="Wang Y."/>
            <person name="McGuire P.E."/>
            <person name="Liu S."/>
            <person name="Long H."/>
            <person name="Ramasamy R.K."/>
            <person name="Rodriguez J.C."/>
            <person name="Van S.L."/>
            <person name="Yuan L."/>
            <person name="Wang Z."/>
            <person name="Xia Z."/>
            <person name="Xiao L."/>
            <person name="Anderson O.D."/>
            <person name="Ouyang S."/>
            <person name="Liang Y."/>
            <person name="Zimin A.V."/>
            <person name="Pertea G."/>
            <person name="Qi P."/>
            <person name="Bennetzen J.L."/>
            <person name="Dai X."/>
            <person name="Dawson M.W."/>
            <person name="Muller H.G."/>
            <person name="Kugler K."/>
            <person name="Rivarola-Duarte L."/>
            <person name="Spannagl M."/>
            <person name="Mayer K.F.X."/>
            <person name="Lu F.H."/>
            <person name="Bevan M.W."/>
            <person name="Leroy P."/>
            <person name="Li P."/>
            <person name="You F.M."/>
            <person name="Sun Q."/>
            <person name="Liu Z."/>
            <person name="Lyons E."/>
            <person name="Wicker T."/>
            <person name="Salzberg S.L."/>
            <person name="Devos K.M."/>
            <person name="Dvorak J."/>
        </authorList>
    </citation>
    <scope>NUCLEOTIDE SEQUENCE [LARGE SCALE GENOMIC DNA]</scope>
    <source>
        <strain evidence="3">cv. AL8/78</strain>
    </source>
</reference>
<feature type="domain" description="GATA-type" evidence="2">
    <location>
        <begin position="33"/>
        <end position="60"/>
    </location>
</feature>
<name>A0A453HBW3_AEGTS</name>
<reference evidence="4" key="1">
    <citation type="journal article" date="2014" name="Science">
        <title>Ancient hybridizations among the ancestral genomes of bread wheat.</title>
        <authorList>
            <consortium name="International Wheat Genome Sequencing Consortium,"/>
            <person name="Marcussen T."/>
            <person name="Sandve S.R."/>
            <person name="Heier L."/>
            <person name="Spannagl M."/>
            <person name="Pfeifer M."/>
            <person name="Jakobsen K.S."/>
            <person name="Wulff B.B."/>
            <person name="Steuernagel B."/>
            <person name="Mayer K.F."/>
            <person name="Olsen O.A."/>
        </authorList>
    </citation>
    <scope>NUCLEOTIDE SEQUENCE [LARGE SCALE GENOMIC DNA]</scope>
    <source>
        <strain evidence="4">cv. AL8/78</strain>
    </source>
</reference>
<dbReference type="InterPro" id="IPR000679">
    <property type="entry name" value="Znf_GATA"/>
</dbReference>
<dbReference type="GO" id="GO:0043565">
    <property type="term" value="F:sequence-specific DNA binding"/>
    <property type="evidence" value="ECO:0007669"/>
    <property type="project" value="InterPro"/>
</dbReference>
<proteinExistence type="predicted"/>
<dbReference type="PROSITE" id="PS00344">
    <property type="entry name" value="GATA_ZN_FINGER_1"/>
    <property type="match status" value="1"/>
</dbReference>
<dbReference type="EnsemblPlants" id="AET4Gv20133900.5">
    <property type="protein sequence ID" value="AET4Gv20133900.5"/>
    <property type="gene ID" value="AET4Gv20133900"/>
</dbReference>
<reference evidence="3" key="4">
    <citation type="submission" date="2019-03" db="UniProtKB">
        <authorList>
            <consortium name="EnsemblPlants"/>
        </authorList>
    </citation>
    <scope>IDENTIFICATION</scope>
</reference>
<dbReference type="InterPro" id="IPR013088">
    <property type="entry name" value="Znf_NHR/GATA"/>
</dbReference>
<protein>
    <recommendedName>
        <fullName evidence="2">GATA-type domain-containing protein</fullName>
    </recommendedName>
</protein>
<keyword evidence="4" id="KW-1185">Reference proteome</keyword>
<dbReference type="Proteomes" id="UP000015105">
    <property type="component" value="Chromosome 4D"/>
</dbReference>
<dbReference type="SUPFAM" id="SSF57716">
    <property type="entry name" value="Glucocorticoid receptor-like (DNA-binding domain)"/>
    <property type="match status" value="1"/>
</dbReference>
<dbReference type="PANTHER" id="PTHR46125:SF13">
    <property type="entry name" value="GATA TRANSCRIPTION FACTOR 19"/>
    <property type="match status" value="1"/>
</dbReference>